<keyword evidence="1" id="KW-0808">Transferase</keyword>
<evidence type="ECO:0000256" key="1">
    <source>
        <dbReference type="ARBA" id="ARBA00022527"/>
    </source>
</evidence>
<keyword evidence="6" id="KW-1133">Transmembrane helix</keyword>
<feature type="transmembrane region" description="Helical" evidence="6">
    <location>
        <begin position="29"/>
        <end position="51"/>
    </location>
</feature>
<feature type="transmembrane region" description="Helical" evidence="6">
    <location>
        <begin position="166"/>
        <end position="187"/>
    </location>
</feature>
<accession>A0AAV2YT53</accession>
<dbReference type="InterPro" id="IPR001245">
    <property type="entry name" value="Ser-Thr/Tyr_kinase_cat_dom"/>
</dbReference>
<feature type="transmembrane region" description="Helical" evidence="6">
    <location>
        <begin position="971"/>
        <end position="995"/>
    </location>
</feature>
<dbReference type="CDD" id="cd04371">
    <property type="entry name" value="DEP"/>
    <property type="match status" value="2"/>
</dbReference>
<gene>
    <name evidence="9" type="ORF">N0F65_005267</name>
</gene>
<dbReference type="GO" id="GO:0035556">
    <property type="term" value="P:intracellular signal transduction"/>
    <property type="evidence" value="ECO:0007669"/>
    <property type="project" value="InterPro"/>
</dbReference>
<dbReference type="PROSITE" id="PS00108">
    <property type="entry name" value="PROTEIN_KINASE_ST"/>
    <property type="match status" value="2"/>
</dbReference>
<feature type="transmembrane region" description="Helical" evidence="6">
    <location>
        <begin position="1171"/>
        <end position="1193"/>
    </location>
</feature>
<keyword evidence="6" id="KW-0472">Membrane</keyword>
<dbReference type="Proteomes" id="UP001146120">
    <property type="component" value="Unassembled WGS sequence"/>
</dbReference>
<dbReference type="InterPro" id="IPR051681">
    <property type="entry name" value="Ser/Thr_Kinases-Pseudokinases"/>
</dbReference>
<evidence type="ECO:0000313" key="10">
    <source>
        <dbReference type="Proteomes" id="UP001146120"/>
    </source>
</evidence>
<feature type="transmembrane region" description="Helical" evidence="6">
    <location>
        <begin position="1142"/>
        <end position="1159"/>
    </location>
</feature>
<dbReference type="InterPro" id="IPR008271">
    <property type="entry name" value="Ser/Thr_kinase_AS"/>
</dbReference>
<keyword evidence="3 4" id="KW-0067">ATP-binding</keyword>
<feature type="transmembrane region" description="Helical" evidence="6">
    <location>
        <begin position="199"/>
        <end position="217"/>
    </location>
</feature>
<feature type="transmembrane region" description="Helical" evidence="6">
    <location>
        <begin position="141"/>
        <end position="160"/>
    </location>
</feature>
<evidence type="ECO:0008006" key="11">
    <source>
        <dbReference type="Google" id="ProtNLM"/>
    </source>
</evidence>
<feature type="domain" description="DEP" evidence="8">
    <location>
        <begin position="1557"/>
        <end position="1632"/>
    </location>
</feature>
<feature type="compositionally biased region" description="Low complexity" evidence="5">
    <location>
        <begin position="775"/>
        <end position="786"/>
    </location>
</feature>
<reference evidence="9" key="2">
    <citation type="journal article" date="2023" name="Microbiol Resour">
        <title>Decontamination and Annotation of the Draft Genome Sequence of the Oomycete Lagenidium giganteum ARSEF 373.</title>
        <authorList>
            <person name="Morgan W.R."/>
            <person name="Tartar A."/>
        </authorList>
    </citation>
    <scope>NUCLEOTIDE SEQUENCE</scope>
    <source>
        <strain evidence="9">ARSEF 373</strain>
    </source>
</reference>
<feature type="transmembrane region" description="Helical" evidence="6">
    <location>
        <begin position="72"/>
        <end position="92"/>
    </location>
</feature>
<evidence type="ECO:0000256" key="5">
    <source>
        <dbReference type="SAM" id="MobiDB-lite"/>
    </source>
</evidence>
<evidence type="ECO:0000256" key="4">
    <source>
        <dbReference type="PROSITE-ProRule" id="PRU10141"/>
    </source>
</evidence>
<dbReference type="Pfam" id="PF07714">
    <property type="entry name" value="PK_Tyr_Ser-Thr"/>
    <property type="match status" value="1"/>
</dbReference>
<dbReference type="InterPro" id="IPR017441">
    <property type="entry name" value="Protein_kinase_ATP_BS"/>
</dbReference>
<feature type="region of interest" description="Disordered" evidence="5">
    <location>
        <begin position="875"/>
        <end position="894"/>
    </location>
</feature>
<dbReference type="Gene3D" id="1.10.510.10">
    <property type="entry name" value="Transferase(Phosphotransferase) domain 1"/>
    <property type="match status" value="2"/>
</dbReference>
<feature type="transmembrane region" description="Helical" evidence="6">
    <location>
        <begin position="1021"/>
        <end position="1044"/>
    </location>
</feature>
<dbReference type="Gene3D" id="1.10.10.10">
    <property type="entry name" value="Winged helix-like DNA-binding domain superfamily/Winged helix DNA-binding domain"/>
    <property type="match status" value="2"/>
</dbReference>
<feature type="domain" description="Protein kinase" evidence="7">
    <location>
        <begin position="1246"/>
        <end position="1545"/>
    </location>
</feature>
<keyword evidence="6" id="KW-0812">Transmembrane</keyword>
<evidence type="ECO:0000256" key="3">
    <source>
        <dbReference type="ARBA" id="ARBA00022840"/>
    </source>
</evidence>
<feature type="transmembrane region" description="Helical" evidence="6">
    <location>
        <begin position="229"/>
        <end position="250"/>
    </location>
</feature>
<comment type="caution">
    <text evidence="9">The sequence shown here is derived from an EMBL/GenBank/DDBJ whole genome shotgun (WGS) entry which is preliminary data.</text>
</comment>
<feature type="domain" description="Protein kinase" evidence="7">
    <location>
        <begin position="303"/>
        <end position="618"/>
    </location>
</feature>
<evidence type="ECO:0000256" key="2">
    <source>
        <dbReference type="ARBA" id="ARBA00022741"/>
    </source>
</evidence>
<keyword evidence="10" id="KW-1185">Reference proteome</keyword>
<proteinExistence type="predicted"/>
<protein>
    <recommendedName>
        <fullName evidence="11">Protein kinase</fullName>
    </recommendedName>
</protein>
<dbReference type="SMART" id="SM00049">
    <property type="entry name" value="DEP"/>
    <property type="match status" value="2"/>
</dbReference>
<dbReference type="SUPFAM" id="SSF46785">
    <property type="entry name" value="Winged helix' DNA-binding domain"/>
    <property type="match status" value="2"/>
</dbReference>
<dbReference type="InterPro" id="IPR000591">
    <property type="entry name" value="DEP_dom"/>
</dbReference>
<evidence type="ECO:0000313" key="9">
    <source>
        <dbReference type="EMBL" id="DAZ98105.1"/>
    </source>
</evidence>
<organism evidence="9 10">
    <name type="scientific">Lagenidium giganteum</name>
    <dbReference type="NCBI Taxonomy" id="4803"/>
    <lineage>
        <taxon>Eukaryota</taxon>
        <taxon>Sar</taxon>
        <taxon>Stramenopiles</taxon>
        <taxon>Oomycota</taxon>
        <taxon>Peronosporomycetes</taxon>
        <taxon>Pythiales</taxon>
        <taxon>Pythiaceae</taxon>
    </lineage>
</organism>
<dbReference type="Gene3D" id="3.30.200.20">
    <property type="entry name" value="Phosphorylase Kinase, domain 1"/>
    <property type="match status" value="2"/>
</dbReference>
<dbReference type="PROSITE" id="PS50011">
    <property type="entry name" value="PROTEIN_KINASE_DOM"/>
    <property type="match status" value="2"/>
</dbReference>
<feature type="compositionally biased region" description="Low complexity" evidence="5">
    <location>
        <begin position="755"/>
        <end position="766"/>
    </location>
</feature>
<name>A0AAV2YT53_9STRA</name>
<dbReference type="PROSITE" id="PS00107">
    <property type="entry name" value="PROTEIN_KINASE_ATP"/>
    <property type="match status" value="2"/>
</dbReference>
<feature type="binding site" evidence="4">
    <location>
        <position position="1274"/>
    </location>
    <ligand>
        <name>ATP</name>
        <dbReference type="ChEBI" id="CHEBI:30616"/>
    </ligand>
</feature>
<dbReference type="PANTHER" id="PTHR44329">
    <property type="entry name" value="SERINE/THREONINE-PROTEIN KINASE TNNI3K-RELATED"/>
    <property type="match status" value="1"/>
</dbReference>
<keyword evidence="2 4" id="KW-0547">Nucleotide-binding</keyword>
<dbReference type="PROSITE" id="PS50186">
    <property type="entry name" value="DEP"/>
    <property type="match status" value="2"/>
</dbReference>
<evidence type="ECO:0000259" key="8">
    <source>
        <dbReference type="PROSITE" id="PS50186"/>
    </source>
</evidence>
<feature type="region of interest" description="Disordered" evidence="5">
    <location>
        <begin position="455"/>
        <end position="482"/>
    </location>
</feature>
<reference evidence="9" key="1">
    <citation type="submission" date="2022-11" db="EMBL/GenBank/DDBJ databases">
        <authorList>
            <person name="Morgan W.R."/>
            <person name="Tartar A."/>
        </authorList>
    </citation>
    <scope>NUCLEOTIDE SEQUENCE</scope>
    <source>
        <strain evidence="9">ARSEF 373</strain>
    </source>
</reference>
<feature type="domain" description="DEP" evidence="8">
    <location>
        <begin position="625"/>
        <end position="701"/>
    </location>
</feature>
<dbReference type="InterPro" id="IPR000719">
    <property type="entry name" value="Prot_kinase_dom"/>
</dbReference>
<evidence type="ECO:0000259" key="7">
    <source>
        <dbReference type="PROSITE" id="PS50011"/>
    </source>
</evidence>
<dbReference type="Pfam" id="PF00069">
    <property type="entry name" value="Pkinase"/>
    <property type="match status" value="2"/>
</dbReference>
<feature type="region of interest" description="Disordered" evidence="5">
    <location>
        <begin position="754"/>
        <end position="796"/>
    </location>
</feature>
<evidence type="ECO:0000256" key="6">
    <source>
        <dbReference type="SAM" id="Phobius"/>
    </source>
</evidence>
<dbReference type="GO" id="GO:0005524">
    <property type="term" value="F:ATP binding"/>
    <property type="evidence" value="ECO:0007669"/>
    <property type="project" value="UniProtKB-UniRule"/>
</dbReference>
<dbReference type="InterPro" id="IPR036390">
    <property type="entry name" value="WH_DNA-bd_sf"/>
</dbReference>
<feature type="compositionally biased region" description="Low complexity" evidence="5">
    <location>
        <begin position="459"/>
        <end position="475"/>
    </location>
</feature>
<feature type="transmembrane region" description="Helical" evidence="6">
    <location>
        <begin position="1085"/>
        <end position="1104"/>
    </location>
</feature>
<dbReference type="EMBL" id="DAKRPA010000116">
    <property type="protein sequence ID" value="DAZ98105.1"/>
    <property type="molecule type" value="Genomic_DNA"/>
</dbReference>
<feature type="transmembrane region" description="Helical" evidence="6">
    <location>
        <begin position="1056"/>
        <end position="1073"/>
    </location>
</feature>
<feature type="binding site" evidence="4">
    <location>
        <position position="331"/>
    </location>
    <ligand>
        <name>ATP</name>
        <dbReference type="ChEBI" id="CHEBI:30616"/>
    </ligand>
</feature>
<dbReference type="InterPro" id="IPR036388">
    <property type="entry name" value="WH-like_DNA-bd_sf"/>
</dbReference>
<dbReference type="GO" id="GO:0004674">
    <property type="term" value="F:protein serine/threonine kinase activity"/>
    <property type="evidence" value="ECO:0007669"/>
    <property type="project" value="UniProtKB-KW"/>
</dbReference>
<dbReference type="SUPFAM" id="SSF56112">
    <property type="entry name" value="Protein kinase-like (PK-like)"/>
    <property type="match status" value="2"/>
</dbReference>
<feature type="transmembrane region" description="Helical" evidence="6">
    <location>
        <begin position="112"/>
        <end position="129"/>
    </location>
</feature>
<sequence>MAIGKMIYPEDAEGRMRLNDYFEKQNRGLLIALGIGYGMLAVLSASMVVYMRYNQNEAFRGDASAARKIILPAFRPLLLLLAVFSLLFTVYFIVKLSIKSAPTAITKLETEVYYAGRMFVMVVVIVLMFQKSLSPPALRRASVISLVLSAYTVPLVWYTSRHCSRTVIYWSTALARLVQVILFVWVFINPPARASKRSLREYCLFMFIYYAGLYTYGDLFFRDYVDLGFIVTFCTIIWGSLCPLVIWRVLKADTEHWRGLGRRAVALQSLFRQKNNVHERISSRGLHVLIEMHRKYIIDFAYLELKQRIGVGASAVVFNGILNSKIAVAVKVYTPNELTDDTVAEFSHEAALCGALNHPNVVKFYGMCVCPPTICLVSELCQGSLDDVTRALARRTHDIRRQQFAINLNYMIDAARAVAYLHSFSPAFLHRDIKPANFLVDAHCVVKLTDFGESRSLPRHQQQQQQHSPRSETQQNSGSTAVMRSSATDLWSALQTPALGSEQHRNAMTVRGTADYMAPEIIQGKAGTAMYGEAADIFSLSITLWDIMHPLEEKYPETNNNHLRIFDAVLNSRRPQFGLSDHPTIQHLLTEGWDPRPERRPSAQFFVSTLERLKQEVLGSMAVVLNESIEKKRTYNTRTKNRDECAFSGQMLVQRLLENDFVCSAEEATRMGNALMSAGLMHHHRHVLPFDNSAELYRFDDYVLDAHAQPHLPPPPPLHHRGTACSSLSYPSSDNVSVGSNTQQMPELVRVFRPHTSNSSHGSSTTPAPCDEQRSSTSSASAGPATKSPPPMLEHPACLCRKLGKGMRPAGSKKRRFHRAKKWQPLTEGAVLTEKLLTNEFGNTGDSAFDDFFDTPSTCTRTRTIAEEHVLDAPIMSHPDSDYEDDDGNHGDEDAVDHSYMHDTKHAPARGVDREDPTRLAAARRESTKAIMMEDVVNATVTPIVTTLSPAASAKAAKLISLRSYLHHSYIVLQLFLLLGYGIMCSLCCLLIGYLRYNRNVAFRGDAVAARKIILPAFEPLLWILGGATGMYTIFFATALSLNLYENGVPKVATEFFYSGRQFVFLSVIVFMLQSSVSIPALRRTVFITFLLSTYTIPIIWLAEQYWLENFYYALQFSRAPMLLLYTYVFIRPPSRASKRTLREFCVFAYIYYAGLFAYNELFRETHYVSGFNLTFFNLLWGAMCPLVIWRVLKADTEYWRGMGQRAVALQSLFRQKNNINERISSQGLHVLIEMHRKYIIDFAYLELKQRIGVGASAVVFNGILNSKIAVAVKVYTPSDFTEEIVAEFSHEAALCGALNHPNVVKFHGMCVCPPTICLVSELCQGSLDDVMCALARREPNEHRKQFLISLGYMIDAARAVAYIHSFSPAFLHRDIKPENFLVDAVNTVKLTDFGESRSLPRAMACNAVQLTTPDGASLQQRDVYGAGPSVAAPPMSHRMTVRGTVDYMAPELINGKAGVATYGEAADVYSLAMTMWDILNPGRDKYPTLKNNHLQVFEHVVQGHRPELPESVHPSLRVVIENAWQADARMRPSAMNIVSILESIQEEVYASFAAVLMQELDAAANMNKYGVAVEHTFSGEHFVERLEAMEYVSSVGEAVRLGNGMMDAGLVHHLKHARPFEDTDAIYFFDEDNINLCQPLQSHQPGGIMLLPKYGDDDATETQTATTRRSRRSQVTTADFNRTANGGAKSEQGLYENGVCACRKYGQRLEHVKAPRRRFRRNKFKTISEDNVLTTKLLAEELQQQEFDDFDAVNITVAA</sequence>
<dbReference type="SMART" id="SM00220">
    <property type="entry name" value="S_TKc"/>
    <property type="match status" value="2"/>
</dbReference>
<dbReference type="PANTHER" id="PTHR44329:SF289">
    <property type="entry name" value="SERINE_THREONINE-PROTEIN KINASE VIK"/>
    <property type="match status" value="1"/>
</dbReference>
<dbReference type="InterPro" id="IPR011009">
    <property type="entry name" value="Kinase-like_dom_sf"/>
</dbReference>
<keyword evidence="1" id="KW-0723">Serine/threonine-protein kinase</keyword>
<keyword evidence="1" id="KW-0418">Kinase</keyword>